<dbReference type="RefSeq" id="WP_216033874.1">
    <property type="nucleotide sequence ID" value="NZ_JAHKNG010000026.1"/>
</dbReference>
<dbReference type="EMBL" id="JAHKNG010000026">
    <property type="protein sequence ID" value="MBU3031204.1"/>
    <property type="molecule type" value="Genomic_DNA"/>
</dbReference>
<organism evidence="1 2">
    <name type="scientific">Paracoccus marinaquae</name>
    <dbReference type="NCBI Taxonomy" id="2841926"/>
    <lineage>
        <taxon>Bacteria</taxon>
        <taxon>Pseudomonadati</taxon>
        <taxon>Pseudomonadota</taxon>
        <taxon>Alphaproteobacteria</taxon>
        <taxon>Rhodobacterales</taxon>
        <taxon>Paracoccaceae</taxon>
        <taxon>Paracoccus</taxon>
    </lineage>
</organism>
<comment type="caution">
    <text evidence="1">The sequence shown here is derived from an EMBL/GenBank/DDBJ whole genome shotgun (WGS) entry which is preliminary data.</text>
</comment>
<accession>A0ABS6AL33</accession>
<gene>
    <name evidence="1" type="ORF">KNW02_13860</name>
</gene>
<evidence type="ECO:0008006" key="3">
    <source>
        <dbReference type="Google" id="ProtNLM"/>
    </source>
</evidence>
<evidence type="ECO:0000313" key="1">
    <source>
        <dbReference type="EMBL" id="MBU3031204.1"/>
    </source>
</evidence>
<name>A0ABS6AL33_9RHOB</name>
<protein>
    <recommendedName>
        <fullName evidence="3">DUF1127 domain-containing protein</fullName>
    </recommendedName>
</protein>
<reference evidence="1" key="1">
    <citation type="submission" date="2021-06" db="EMBL/GenBank/DDBJ databases">
        <title>Paracoccus bacterium XHP0099 sp. nov., isolated from the surface waters of the Yellow Sea.</title>
        <authorList>
            <person name="Xue H."/>
            <person name="Zhang D."/>
        </authorList>
    </citation>
    <scope>NUCLEOTIDE SEQUENCE</scope>
    <source>
        <strain evidence="1">XHP0099</strain>
    </source>
</reference>
<dbReference type="Proteomes" id="UP001166191">
    <property type="component" value="Unassembled WGS sequence"/>
</dbReference>
<keyword evidence="2" id="KW-1185">Reference proteome</keyword>
<evidence type="ECO:0000313" key="2">
    <source>
        <dbReference type="Proteomes" id="UP001166191"/>
    </source>
</evidence>
<sequence>MTQATTHFTTEIRDRIDAFFARLGQGLNAYLESRCRRDRIEALEAKSDEELARMGLTRDGIPAYVFRDMIWL</sequence>
<proteinExistence type="predicted"/>